<keyword evidence="5 8" id="KW-0812">Transmembrane</keyword>
<evidence type="ECO:0000256" key="6">
    <source>
        <dbReference type="ARBA" id="ARBA00022989"/>
    </source>
</evidence>
<dbReference type="HOGENOM" id="CLU_037802_1_0_1"/>
<dbReference type="PANTHER" id="PTHR30574">
    <property type="entry name" value="INNER MEMBRANE PROTEIN YEDE"/>
    <property type="match status" value="1"/>
</dbReference>
<keyword evidence="3" id="KW-1003">Cell membrane</keyword>
<evidence type="ECO:0000256" key="8">
    <source>
        <dbReference type="SAM" id="Phobius"/>
    </source>
</evidence>
<feature type="transmembrane region" description="Helical" evidence="8">
    <location>
        <begin position="265"/>
        <end position="284"/>
    </location>
</feature>
<comment type="subcellular location">
    <subcellularLocation>
        <location evidence="1">Cell inner membrane</location>
        <topology evidence="1">Multi-pass membrane protein</topology>
    </subcellularLocation>
</comment>
<feature type="transmembrane region" description="Helical" evidence="8">
    <location>
        <begin position="75"/>
        <end position="95"/>
    </location>
</feature>
<dbReference type="GO" id="GO:0005886">
    <property type="term" value="C:plasma membrane"/>
    <property type="evidence" value="ECO:0007669"/>
    <property type="project" value="UniProtKB-SubCell"/>
</dbReference>
<reference evidence="9 10" key="1">
    <citation type="journal article" date="2012" name="Eukaryot. Cell">
        <title>Draft genome sequence of CBS 2479, the standard type strain of Trichosporon asahii.</title>
        <authorList>
            <person name="Yang R.Y."/>
            <person name="Li H.T."/>
            <person name="Zhu H."/>
            <person name="Zhou G.P."/>
            <person name="Wang M."/>
            <person name="Wang L."/>
        </authorList>
    </citation>
    <scope>NUCLEOTIDE SEQUENCE [LARGE SCALE GENOMIC DNA]</scope>
    <source>
        <strain evidence="10">ATCC 90039 / CBS 2479 / JCM 2466 / KCTC 7840 / NCYC 2677 / UAMH 7654</strain>
    </source>
</reference>
<evidence type="ECO:0008006" key="11">
    <source>
        <dbReference type="Google" id="ProtNLM"/>
    </source>
</evidence>
<dbReference type="KEGG" id="tasa:A1Q1_02292"/>
<sequence length="383" mass="40046">MFTPVQTFLGGLLLHLSTQGLLEDTGRVFGISGIVSEAAFGDKARWRWAVIAGLVAGPALVHTVGIAPYVPDPTAWTWTAMSPARLALAGGLIGFGSKMGSGCTSHLPQPPNQPALIRLRLTSSGHMLCGVSRLSPRSIVATAVFFMTAVLTAKFFPAPVNVPPPAYQLAPFSGQGTLALLGTVLGFVAAKKLIDRLVPRCVKPTVPAPDAAECERITESPAGLATYLWAGLSFGVGLVMSGMISSLKVLGFLRLPPPLDSFDPSLGMVMLGGVLPNALSYFGMMKESNGHPKPRFGWEQWRVPTRKDINPRLIAGAAIFGVGWGLCGVCPGPAISTLGEIAVAAANGVSLDKLQPGFTAWGAYIANMLAGMYAVKLVDSVIA</sequence>
<dbReference type="AlphaFoldDB" id="J6F0Q8"/>
<dbReference type="PANTHER" id="PTHR30574:SF1">
    <property type="entry name" value="SULPHUR TRANSPORT DOMAIN-CONTAINING PROTEIN"/>
    <property type="match status" value="1"/>
</dbReference>
<keyword evidence="2" id="KW-0813">Transport</keyword>
<evidence type="ECO:0000256" key="1">
    <source>
        <dbReference type="ARBA" id="ARBA00004429"/>
    </source>
</evidence>
<feature type="transmembrane region" description="Helical" evidence="8">
    <location>
        <begin position="139"/>
        <end position="157"/>
    </location>
</feature>
<organism evidence="9 10">
    <name type="scientific">Trichosporon asahii var. asahii (strain ATCC 90039 / CBS 2479 / JCM 2466 / KCTC 7840 / NBRC 103889/ NCYC 2677 / UAMH 7654)</name>
    <name type="common">Yeast</name>
    <dbReference type="NCBI Taxonomy" id="1186058"/>
    <lineage>
        <taxon>Eukaryota</taxon>
        <taxon>Fungi</taxon>
        <taxon>Dikarya</taxon>
        <taxon>Basidiomycota</taxon>
        <taxon>Agaricomycotina</taxon>
        <taxon>Tremellomycetes</taxon>
        <taxon>Trichosporonales</taxon>
        <taxon>Trichosporonaceae</taxon>
        <taxon>Trichosporon</taxon>
    </lineage>
</organism>
<dbReference type="InterPro" id="IPR046513">
    <property type="entry name" value="DUF6691"/>
</dbReference>
<evidence type="ECO:0000256" key="5">
    <source>
        <dbReference type="ARBA" id="ARBA00022692"/>
    </source>
</evidence>
<keyword evidence="6 8" id="KW-1133">Transmembrane helix</keyword>
<dbReference type="Pfam" id="PF20398">
    <property type="entry name" value="DUF6691"/>
    <property type="match status" value="1"/>
</dbReference>
<dbReference type="GeneID" id="25985806"/>
<protein>
    <recommendedName>
        <fullName evidence="11">Sulphur transport domain-containing protein</fullName>
    </recommendedName>
</protein>
<keyword evidence="4" id="KW-0997">Cell inner membrane</keyword>
<name>J6F0Q8_TRIAS</name>
<dbReference type="InterPro" id="IPR007272">
    <property type="entry name" value="Sulf_transp_TsuA/YedE"/>
</dbReference>
<comment type="caution">
    <text evidence="9">The sequence shown here is derived from an EMBL/GenBank/DDBJ whole genome shotgun (WGS) entry which is preliminary data.</text>
</comment>
<evidence type="ECO:0000256" key="4">
    <source>
        <dbReference type="ARBA" id="ARBA00022519"/>
    </source>
</evidence>
<dbReference type="RefSeq" id="XP_014180712.1">
    <property type="nucleotide sequence ID" value="XM_014325237.1"/>
</dbReference>
<evidence type="ECO:0000256" key="2">
    <source>
        <dbReference type="ARBA" id="ARBA00022448"/>
    </source>
</evidence>
<feature type="transmembrane region" description="Helical" evidence="8">
    <location>
        <begin position="226"/>
        <end position="245"/>
    </location>
</feature>
<feature type="transmembrane region" description="Helical" evidence="8">
    <location>
        <begin position="48"/>
        <end position="69"/>
    </location>
</feature>
<accession>J6F0Q8</accession>
<evidence type="ECO:0000313" key="10">
    <source>
        <dbReference type="Proteomes" id="UP000002748"/>
    </source>
</evidence>
<evidence type="ECO:0000313" key="9">
    <source>
        <dbReference type="EMBL" id="EJT48747.1"/>
    </source>
</evidence>
<keyword evidence="7 8" id="KW-0472">Membrane</keyword>
<gene>
    <name evidence="9" type="ORF">A1Q1_02292</name>
</gene>
<dbReference type="VEuPathDB" id="FungiDB:A1Q1_02292"/>
<proteinExistence type="predicted"/>
<evidence type="ECO:0000256" key="7">
    <source>
        <dbReference type="ARBA" id="ARBA00023136"/>
    </source>
</evidence>
<dbReference type="Proteomes" id="UP000002748">
    <property type="component" value="Unassembled WGS sequence"/>
</dbReference>
<dbReference type="EMBL" id="ALBS01000193">
    <property type="protein sequence ID" value="EJT48747.1"/>
    <property type="molecule type" value="Genomic_DNA"/>
</dbReference>
<dbReference type="OrthoDB" id="10254418at2759"/>
<evidence type="ECO:0000256" key="3">
    <source>
        <dbReference type="ARBA" id="ARBA00022475"/>
    </source>
</evidence>
<feature type="transmembrane region" description="Helical" evidence="8">
    <location>
        <begin position="169"/>
        <end position="190"/>
    </location>
</feature>